<comment type="caution">
    <text evidence="3">The sequence shown here is derived from an EMBL/GenBank/DDBJ whole genome shotgun (WGS) entry which is preliminary data.</text>
</comment>
<dbReference type="InterPro" id="IPR036388">
    <property type="entry name" value="WH-like_DNA-bd_sf"/>
</dbReference>
<feature type="transmembrane region" description="Helical" evidence="1">
    <location>
        <begin position="88"/>
        <end position="107"/>
    </location>
</feature>
<reference evidence="3" key="1">
    <citation type="submission" date="2019-08" db="EMBL/GenBank/DDBJ databases">
        <authorList>
            <person name="Kucharzyk K."/>
            <person name="Murdoch R.W."/>
            <person name="Higgins S."/>
            <person name="Loffler F."/>
        </authorList>
    </citation>
    <scope>NUCLEOTIDE SEQUENCE</scope>
</reference>
<evidence type="ECO:0000313" key="3">
    <source>
        <dbReference type="EMBL" id="MPL64553.1"/>
    </source>
</evidence>
<dbReference type="EMBL" id="VSSQ01000025">
    <property type="protein sequence ID" value="MPL64553.1"/>
    <property type="molecule type" value="Genomic_DNA"/>
</dbReference>
<dbReference type="SUPFAM" id="SSF46894">
    <property type="entry name" value="C-terminal effector domain of the bipartite response regulators"/>
    <property type="match status" value="1"/>
</dbReference>
<feature type="transmembrane region" description="Helical" evidence="1">
    <location>
        <begin position="119"/>
        <end position="138"/>
    </location>
</feature>
<dbReference type="Pfam" id="PF00196">
    <property type="entry name" value="GerE"/>
    <property type="match status" value="1"/>
</dbReference>
<feature type="transmembrane region" description="Helical" evidence="1">
    <location>
        <begin position="144"/>
        <end position="165"/>
    </location>
</feature>
<dbReference type="CDD" id="cd06170">
    <property type="entry name" value="LuxR_C_like"/>
    <property type="match status" value="1"/>
</dbReference>
<dbReference type="InterPro" id="IPR000792">
    <property type="entry name" value="Tscrpt_reg_LuxR_C"/>
</dbReference>
<dbReference type="AlphaFoldDB" id="A0A644TCC0"/>
<dbReference type="GO" id="GO:0003677">
    <property type="term" value="F:DNA binding"/>
    <property type="evidence" value="ECO:0007669"/>
    <property type="project" value="InterPro"/>
</dbReference>
<dbReference type="InterPro" id="IPR016032">
    <property type="entry name" value="Sig_transdc_resp-reg_C-effctor"/>
</dbReference>
<name>A0A644TCC0_9ZZZZ</name>
<dbReference type="GO" id="GO:0006355">
    <property type="term" value="P:regulation of DNA-templated transcription"/>
    <property type="evidence" value="ECO:0007669"/>
    <property type="project" value="InterPro"/>
</dbReference>
<organism evidence="3">
    <name type="scientific">bioreactor metagenome</name>
    <dbReference type="NCBI Taxonomy" id="1076179"/>
    <lineage>
        <taxon>unclassified sequences</taxon>
        <taxon>metagenomes</taxon>
        <taxon>ecological metagenomes</taxon>
    </lineage>
</organism>
<dbReference type="Gene3D" id="1.10.10.10">
    <property type="entry name" value="Winged helix-like DNA-binding domain superfamily/Winged helix DNA-binding domain"/>
    <property type="match status" value="1"/>
</dbReference>
<dbReference type="PROSITE" id="PS50043">
    <property type="entry name" value="HTH_LUXR_2"/>
    <property type="match status" value="1"/>
</dbReference>
<protein>
    <recommendedName>
        <fullName evidence="2">HTH luxR-type domain-containing protein</fullName>
    </recommendedName>
</protein>
<feature type="domain" description="HTH luxR-type" evidence="2">
    <location>
        <begin position="180"/>
        <end position="245"/>
    </location>
</feature>
<keyword evidence="1" id="KW-0812">Transmembrane</keyword>
<keyword evidence="1" id="KW-0472">Membrane</keyword>
<gene>
    <name evidence="3" type="ORF">SDC9_10208</name>
</gene>
<proteinExistence type="predicted"/>
<dbReference type="SMART" id="SM00421">
    <property type="entry name" value="HTH_LUXR"/>
    <property type="match status" value="1"/>
</dbReference>
<feature type="transmembrane region" description="Helical" evidence="1">
    <location>
        <begin position="50"/>
        <end position="68"/>
    </location>
</feature>
<dbReference type="PRINTS" id="PR00038">
    <property type="entry name" value="HTHLUXR"/>
</dbReference>
<keyword evidence="1" id="KW-1133">Transmembrane helix</keyword>
<sequence length="248" mass="28525">MRDKNSDSQQFRLFKKTGLFFAFLCVLYLFSYLLIQLLDLSIPDETPSFVPMLPAVAVIAALFVLSAFRPPLNWIQPVLLLLMTPLPMIYAQIPIFNLGVFIAAEILLYRLGLFARWKLLKFVLSILYFFLCQAIRGINAGESLFNILIYILFLCLFLFFLLIVYGEQWIIYLKEPKPLLFLSDLGLTKKEIAYLKALLNGKSVKEIAVENRVKESTVRNTLARVYRKFDVPDKSGLKAKCALYSLKE</sequence>
<evidence type="ECO:0000259" key="2">
    <source>
        <dbReference type="PROSITE" id="PS50043"/>
    </source>
</evidence>
<evidence type="ECO:0000256" key="1">
    <source>
        <dbReference type="SAM" id="Phobius"/>
    </source>
</evidence>
<feature type="transmembrane region" description="Helical" evidence="1">
    <location>
        <begin position="20"/>
        <end position="38"/>
    </location>
</feature>
<accession>A0A644TCC0</accession>